<organism evidence="2 3">
    <name type="scientific">Paraburkholderia phenazinium</name>
    <dbReference type="NCBI Taxonomy" id="60549"/>
    <lineage>
        <taxon>Bacteria</taxon>
        <taxon>Pseudomonadati</taxon>
        <taxon>Pseudomonadota</taxon>
        <taxon>Betaproteobacteria</taxon>
        <taxon>Burkholderiales</taxon>
        <taxon>Burkholderiaceae</taxon>
        <taxon>Paraburkholderia</taxon>
    </lineage>
</organism>
<accession>A0A1N6IMP4</accession>
<sequence>MTTNITITKPQQPPAAPMRRALPGWVWFITLWCVGVGGAMSLGFAFKILMNLTLFAVR</sequence>
<evidence type="ECO:0008006" key="4">
    <source>
        <dbReference type="Google" id="ProtNLM"/>
    </source>
</evidence>
<name>A0A1N6IMP4_9BURK</name>
<dbReference type="Proteomes" id="UP000185151">
    <property type="component" value="Unassembled WGS sequence"/>
</dbReference>
<protein>
    <recommendedName>
        <fullName evidence="4">DUF2474 domain-containing protein</fullName>
    </recommendedName>
</protein>
<evidence type="ECO:0000313" key="3">
    <source>
        <dbReference type="Proteomes" id="UP000185151"/>
    </source>
</evidence>
<dbReference type="EMBL" id="FSRU01000001">
    <property type="protein sequence ID" value="SIO33247.1"/>
    <property type="molecule type" value="Genomic_DNA"/>
</dbReference>
<dbReference type="AlphaFoldDB" id="A0A1N6IMP4"/>
<keyword evidence="1" id="KW-1133">Transmembrane helix</keyword>
<gene>
    <name evidence="2" type="ORF">SAMN05444165_2300</name>
</gene>
<evidence type="ECO:0000256" key="1">
    <source>
        <dbReference type="SAM" id="Phobius"/>
    </source>
</evidence>
<keyword evidence="1" id="KW-0812">Transmembrane</keyword>
<keyword evidence="1" id="KW-0472">Membrane</keyword>
<feature type="transmembrane region" description="Helical" evidence="1">
    <location>
        <begin position="25"/>
        <end position="49"/>
    </location>
</feature>
<proteinExistence type="predicted"/>
<dbReference type="RefSeq" id="WP_171991627.1">
    <property type="nucleotide sequence ID" value="NZ_FSRU01000001.1"/>
</dbReference>
<evidence type="ECO:0000313" key="2">
    <source>
        <dbReference type="EMBL" id="SIO33247.1"/>
    </source>
</evidence>
<reference evidence="2 3" key="1">
    <citation type="submission" date="2016-11" db="EMBL/GenBank/DDBJ databases">
        <authorList>
            <person name="Jaros S."/>
            <person name="Januszkiewicz K."/>
            <person name="Wedrychowicz H."/>
        </authorList>
    </citation>
    <scope>NUCLEOTIDE SEQUENCE [LARGE SCALE GENOMIC DNA]</scope>
    <source>
        <strain evidence="2 3">GAS95</strain>
    </source>
</reference>
<keyword evidence="3" id="KW-1185">Reference proteome</keyword>